<feature type="domain" description="Putative metallopeptidase" evidence="2">
    <location>
        <begin position="4"/>
        <end position="236"/>
    </location>
</feature>
<proteinExistence type="predicted"/>
<organism evidence="3 4">
    <name type="scientific">Chitinophaga cymbidii</name>
    <dbReference type="NCBI Taxonomy" id="1096750"/>
    <lineage>
        <taxon>Bacteria</taxon>
        <taxon>Pseudomonadati</taxon>
        <taxon>Bacteroidota</taxon>
        <taxon>Chitinophagia</taxon>
        <taxon>Chitinophagales</taxon>
        <taxon>Chitinophagaceae</taxon>
        <taxon>Chitinophaga</taxon>
    </lineage>
</organism>
<accession>A0A512RFQ9</accession>
<gene>
    <name evidence="3" type="ORF">CCY01nite_07480</name>
</gene>
<dbReference type="Pfam" id="PF13203">
    <property type="entry name" value="DUF2201_N"/>
    <property type="match status" value="1"/>
</dbReference>
<dbReference type="PANTHER" id="PTHR38730:SF1">
    <property type="entry name" value="SLL7028 PROTEIN"/>
    <property type="match status" value="1"/>
</dbReference>
<dbReference type="Pfam" id="PF09967">
    <property type="entry name" value="DUF2201"/>
    <property type="match status" value="1"/>
</dbReference>
<evidence type="ECO:0000313" key="3">
    <source>
        <dbReference type="EMBL" id="GEP94488.1"/>
    </source>
</evidence>
<dbReference type="OrthoDB" id="9809307at2"/>
<dbReference type="InterPro" id="IPR036465">
    <property type="entry name" value="vWFA_dom_sf"/>
</dbReference>
<protein>
    <submittedName>
        <fullName evidence="3">Hydrolase</fullName>
    </submittedName>
</protein>
<dbReference type="RefSeq" id="WP_146857954.1">
    <property type="nucleotide sequence ID" value="NZ_BKAU01000001.1"/>
</dbReference>
<evidence type="ECO:0000259" key="1">
    <source>
        <dbReference type="Pfam" id="PF09967"/>
    </source>
</evidence>
<evidence type="ECO:0000259" key="2">
    <source>
        <dbReference type="Pfam" id="PF13203"/>
    </source>
</evidence>
<keyword evidence="4" id="KW-1185">Reference proteome</keyword>
<dbReference type="EMBL" id="BKAU01000001">
    <property type="protein sequence ID" value="GEP94488.1"/>
    <property type="molecule type" value="Genomic_DNA"/>
</dbReference>
<dbReference type="Proteomes" id="UP000321436">
    <property type="component" value="Unassembled WGS sequence"/>
</dbReference>
<dbReference type="PANTHER" id="PTHR38730">
    <property type="entry name" value="SLL7028 PROTEIN"/>
    <property type="match status" value="1"/>
</dbReference>
<reference evidence="3 4" key="1">
    <citation type="submission" date="2019-07" db="EMBL/GenBank/DDBJ databases">
        <title>Whole genome shotgun sequence of Chitinophaga cymbidii NBRC 109752.</title>
        <authorList>
            <person name="Hosoyama A."/>
            <person name="Uohara A."/>
            <person name="Ohji S."/>
            <person name="Ichikawa N."/>
        </authorList>
    </citation>
    <scope>NUCLEOTIDE SEQUENCE [LARGE SCALE GENOMIC DNA]</scope>
    <source>
        <strain evidence="3 4">NBRC 109752</strain>
    </source>
</reference>
<feature type="domain" description="VWA-like" evidence="1">
    <location>
        <begin position="244"/>
        <end position="366"/>
    </location>
</feature>
<dbReference type="SUPFAM" id="SSF53300">
    <property type="entry name" value="vWA-like"/>
    <property type="match status" value="1"/>
</dbReference>
<sequence>MNASEKIIKAKVQLILVQPFFASLAQRMQFLPDTTQSTATTNGKYIKYNPAYIEQLTLEELKGMIAHEVMHTAMLHHTRRGHRDKVKWNHACDYAINPLLIDAGFQLPKGYLTNAIYRNMSAEQVYNLLPVPEEQMDASGNNNGGTGDVEDTLLTGTTMQETESEVKQALVQSAMIAKRQGKLPAFVQRLIEDLLRPRIAWQEVLSRFLSETNRNDYTWKKPSPRHIHCDLYLPALEALETGKVILLVDTSGSINRTLLNQFAAEAQDIATTFNLSLQIIYVDTIVQGVQEIEPDTPIQLNPYGGGGTDFRPGFTYIEENDLQPKVAVYLTDGECRRFPSEPEYPVLWAQFGKATFIPPFGETIQIT</sequence>
<dbReference type="InterPro" id="IPR025154">
    <property type="entry name" value="Put_metallopeptidase_dom"/>
</dbReference>
<dbReference type="InterPro" id="IPR018698">
    <property type="entry name" value="VWA-like_dom"/>
</dbReference>
<name>A0A512RFQ9_9BACT</name>
<keyword evidence="3" id="KW-0378">Hydrolase</keyword>
<comment type="caution">
    <text evidence="3">The sequence shown here is derived from an EMBL/GenBank/DDBJ whole genome shotgun (WGS) entry which is preliminary data.</text>
</comment>
<dbReference type="AlphaFoldDB" id="A0A512RFQ9"/>
<evidence type="ECO:0000313" key="4">
    <source>
        <dbReference type="Proteomes" id="UP000321436"/>
    </source>
</evidence>
<dbReference type="GO" id="GO:0016787">
    <property type="term" value="F:hydrolase activity"/>
    <property type="evidence" value="ECO:0007669"/>
    <property type="project" value="UniProtKB-KW"/>
</dbReference>